<feature type="region of interest" description="Disordered" evidence="1">
    <location>
        <begin position="367"/>
        <end position="422"/>
    </location>
</feature>
<feature type="domain" description="C2H2-type" evidence="2">
    <location>
        <begin position="122"/>
        <end position="145"/>
    </location>
</feature>
<proteinExistence type="predicted"/>
<organism evidence="3 4">
    <name type="scientific">Fusarium piperis</name>
    <dbReference type="NCBI Taxonomy" id="1435070"/>
    <lineage>
        <taxon>Eukaryota</taxon>
        <taxon>Fungi</taxon>
        <taxon>Dikarya</taxon>
        <taxon>Ascomycota</taxon>
        <taxon>Pezizomycotina</taxon>
        <taxon>Sordariomycetes</taxon>
        <taxon>Hypocreomycetidae</taxon>
        <taxon>Hypocreales</taxon>
        <taxon>Nectriaceae</taxon>
        <taxon>Fusarium</taxon>
        <taxon>Fusarium solani species complex</taxon>
    </lineage>
</organism>
<gene>
    <name evidence="3" type="ORF">N0V84_005418</name>
</gene>
<evidence type="ECO:0000313" key="3">
    <source>
        <dbReference type="EMBL" id="KAJ4321284.1"/>
    </source>
</evidence>
<feature type="compositionally biased region" description="Polar residues" evidence="1">
    <location>
        <begin position="413"/>
        <end position="422"/>
    </location>
</feature>
<protein>
    <recommendedName>
        <fullName evidence="2">C2H2-type domain-containing protein</fullName>
    </recommendedName>
</protein>
<feature type="compositionally biased region" description="Low complexity" evidence="1">
    <location>
        <begin position="367"/>
        <end position="381"/>
    </location>
</feature>
<reference evidence="3" key="1">
    <citation type="submission" date="2022-10" db="EMBL/GenBank/DDBJ databases">
        <title>Tapping the CABI collections for fungal endophytes: first genome assemblies for Collariella, Neodidymelliopsis, Ascochyta clinopodiicola, Didymella pomorum, Didymosphaeria variabile, Neocosmospora piperis and Neocucurbitaria cava.</title>
        <authorList>
            <person name="Hill R."/>
        </authorList>
    </citation>
    <scope>NUCLEOTIDE SEQUENCE</scope>
    <source>
        <strain evidence="3">IMI 366586</strain>
    </source>
</reference>
<name>A0A9W8WDQ6_9HYPO</name>
<dbReference type="InterPro" id="IPR011051">
    <property type="entry name" value="RmlC_Cupin_sf"/>
</dbReference>
<evidence type="ECO:0000313" key="4">
    <source>
        <dbReference type="Proteomes" id="UP001140502"/>
    </source>
</evidence>
<comment type="caution">
    <text evidence="3">The sequence shown here is derived from an EMBL/GenBank/DDBJ whole genome shotgun (WGS) entry which is preliminary data.</text>
</comment>
<evidence type="ECO:0000259" key="2">
    <source>
        <dbReference type="PROSITE" id="PS00028"/>
    </source>
</evidence>
<evidence type="ECO:0000256" key="1">
    <source>
        <dbReference type="SAM" id="MobiDB-lite"/>
    </source>
</evidence>
<sequence length="564" mass="60640">MSELTGASIKKSVMSPAPALTVAAGPRAPARHFPTGGELLKKIMDAKAASSPSPVPRAEALTQPPPVPTPAPGDRIAAITMAEPNRAYVNYLCPDGTMVSGRGVLIPANYKLYDNNEYPFVCPVRDCRRLFAGLKGLGGHFGASHCSTTFNDNGDGTLTKVSNYVKHGGGGSPGIVISKHPLPSNAPPPTDAGLPYLSAAQKRASGVGLPEAPERKPSTRLSEVAQKPAVSALTWDVKEYLHQFLSPAQKHHQREDVAAMLRLPRRRTLPDSWIQNHRGGDVDVSHYACALAYLTGREVTGPEECVANTRSSSRPSARLSHPCIALWPSMSTSAKQAFSSVETCVGCRYWCHLQRQRNCCDWGLESRSGRGSSGSASGSEEATTKSDAMELDQDYQPERVVAEPAREPRQTKRVQSQAASTGLTMREQPVAGVVGGPGQMGGVELEMEEWEVAPGRMRDESSENVAFSNSYLTSGQPITVSEDVSFNVLVIKPGSASHWSVEDDKLRTCSVAAGKIRVTMGEKMFQLGPNGMFVVRPGQACKVENRLYVDSVVHCTTIDNFSLQ</sequence>
<dbReference type="InterPro" id="IPR013087">
    <property type="entry name" value="Znf_C2H2_type"/>
</dbReference>
<dbReference type="EMBL" id="JAPEUR010000097">
    <property type="protein sequence ID" value="KAJ4321284.1"/>
    <property type="molecule type" value="Genomic_DNA"/>
</dbReference>
<feature type="compositionally biased region" description="Basic and acidic residues" evidence="1">
    <location>
        <begin position="396"/>
        <end position="410"/>
    </location>
</feature>
<dbReference type="PROSITE" id="PS00028">
    <property type="entry name" value="ZINC_FINGER_C2H2_1"/>
    <property type="match status" value="1"/>
</dbReference>
<accession>A0A9W8WDQ6</accession>
<dbReference type="SUPFAM" id="SSF51182">
    <property type="entry name" value="RmlC-like cupins"/>
    <property type="match status" value="1"/>
</dbReference>
<dbReference type="AlphaFoldDB" id="A0A9W8WDQ6"/>
<keyword evidence="4" id="KW-1185">Reference proteome</keyword>
<dbReference type="InterPro" id="IPR014710">
    <property type="entry name" value="RmlC-like_jellyroll"/>
</dbReference>
<dbReference type="Gene3D" id="2.60.120.10">
    <property type="entry name" value="Jelly Rolls"/>
    <property type="match status" value="1"/>
</dbReference>
<dbReference type="Proteomes" id="UP001140502">
    <property type="component" value="Unassembled WGS sequence"/>
</dbReference>
<feature type="region of interest" description="Disordered" evidence="1">
    <location>
        <begin position="46"/>
        <end position="69"/>
    </location>
</feature>
<dbReference type="OrthoDB" id="3545073at2759"/>